<organism evidence="1">
    <name type="scientific">marine sediment metagenome</name>
    <dbReference type="NCBI Taxonomy" id="412755"/>
    <lineage>
        <taxon>unclassified sequences</taxon>
        <taxon>metagenomes</taxon>
        <taxon>ecological metagenomes</taxon>
    </lineage>
</organism>
<feature type="non-terminal residue" evidence="1">
    <location>
        <position position="1"/>
    </location>
</feature>
<protein>
    <submittedName>
        <fullName evidence="1">Uncharacterized protein</fullName>
    </submittedName>
</protein>
<name>X1VB67_9ZZZZ</name>
<feature type="non-terminal residue" evidence="1">
    <location>
        <position position="254"/>
    </location>
</feature>
<reference evidence="1" key="1">
    <citation type="journal article" date="2014" name="Front. Microbiol.">
        <title>High frequency of phylogenetically diverse reductive dehalogenase-homologous genes in deep subseafloor sedimentary metagenomes.</title>
        <authorList>
            <person name="Kawai M."/>
            <person name="Futagami T."/>
            <person name="Toyoda A."/>
            <person name="Takaki Y."/>
            <person name="Nishi S."/>
            <person name="Hori S."/>
            <person name="Arai W."/>
            <person name="Tsubouchi T."/>
            <person name="Morono Y."/>
            <person name="Uchiyama I."/>
            <person name="Ito T."/>
            <person name="Fujiyama A."/>
            <person name="Inagaki F."/>
            <person name="Takami H."/>
        </authorList>
    </citation>
    <scope>NUCLEOTIDE SEQUENCE</scope>
    <source>
        <strain evidence="1">Expedition CK06-06</strain>
    </source>
</reference>
<evidence type="ECO:0000313" key="1">
    <source>
        <dbReference type="EMBL" id="GAJ10641.1"/>
    </source>
</evidence>
<dbReference type="AlphaFoldDB" id="X1VB67"/>
<accession>X1VB67</accession>
<sequence length="254" mass="27690">HKFYQADINGKVTTAHHVDEKNIVNELRRILNDIATTFGQTKLGDDLYPKDKSHGLEFDVNRVTVKSGAGDLTIAECGIIKLSASEPYTLNLPTAIGNKGKYFVFLKTDDNSNLITLDAFGSETIGGQLTYIDLDYQGAYILIKSDGADWQIFGRSRKIVHIIHYQDVRASDDDYIHTPIAGTGAEQVITTGIVNPDILRNASILTTNVAVPSGIVKLEGINNLGKSDQEEITIIAGSIAYGNVAWATLNKIIL</sequence>
<proteinExistence type="predicted"/>
<comment type="caution">
    <text evidence="1">The sequence shown here is derived from an EMBL/GenBank/DDBJ whole genome shotgun (WGS) entry which is preliminary data.</text>
</comment>
<dbReference type="EMBL" id="BARW01028228">
    <property type="protein sequence ID" value="GAJ10641.1"/>
    <property type="molecule type" value="Genomic_DNA"/>
</dbReference>
<gene>
    <name evidence="1" type="ORF">S12H4_45627</name>
</gene>